<evidence type="ECO:0000313" key="2">
    <source>
        <dbReference type="Proteomes" id="UP000309997"/>
    </source>
</evidence>
<evidence type="ECO:0000313" key="1">
    <source>
        <dbReference type="EMBL" id="KAL3611011.1"/>
    </source>
</evidence>
<reference evidence="1 2" key="1">
    <citation type="journal article" date="2024" name="Plant Biotechnol. J.">
        <title>Genome and CRISPR/Cas9 system of a widespread forest tree (Populus alba) in the world.</title>
        <authorList>
            <person name="Liu Y.J."/>
            <person name="Jiang P.F."/>
            <person name="Han X.M."/>
            <person name="Li X.Y."/>
            <person name="Wang H.M."/>
            <person name="Wang Y.J."/>
            <person name="Wang X.X."/>
            <person name="Zeng Q.Y."/>
        </authorList>
    </citation>
    <scope>NUCLEOTIDE SEQUENCE [LARGE SCALE GENOMIC DNA]</scope>
    <source>
        <strain evidence="2">cv. PAL-ZL1</strain>
    </source>
</reference>
<proteinExistence type="predicted"/>
<comment type="caution">
    <text evidence="1">The sequence shown here is derived from an EMBL/GenBank/DDBJ whole genome shotgun (WGS) entry which is preliminary data.</text>
</comment>
<accession>A0ACC4D0D8</accession>
<sequence>MFVMKMEMALFGSGEKDIRIRHMRWSSSKQQPLSPTIWDACEDGHCWILLKQWSGHIGVLCGIQLKNHIVRNNSRGMCL</sequence>
<dbReference type="EMBL" id="RCHU02000001">
    <property type="protein sequence ID" value="KAL3611011.1"/>
    <property type="molecule type" value="Genomic_DNA"/>
</dbReference>
<gene>
    <name evidence="1" type="ORF">D5086_002031</name>
</gene>
<organism evidence="1 2">
    <name type="scientific">Populus alba</name>
    <name type="common">White poplar</name>
    <dbReference type="NCBI Taxonomy" id="43335"/>
    <lineage>
        <taxon>Eukaryota</taxon>
        <taxon>Viridiplantae</taxon>
        <taxon>Streptophyta</taxon>
        <taxon>Embryophyta</taxon>
        <taxon>Tracheophyta</taxon>
        <taxon>Spermatophyta</taxon>
        <taxon>Magnoliopsida</taxon>
        <taxon>eudicotyledons</taxon>
        <taxon>Gunneridae</taxon>
        <taxon>Pentapetalae</taxon>
        <taxon>rosids</taxon>
        <taxon>fabids</taxon>
        <taxon>Malpighiales</taxon>
        <taxon>Salicaceae</taxon>
        <taxon>Saliceae</taxon>
        <taxon>Populus</taxon>
    </lineage>
</organism>
<protein>
    <submittedName>
        <fullName evidence="1">Uncharacterized protein</fullName>
    </submittedName>
</protein>
<keyword evidence="2" id="KW-1185">Reference proteome</keyword>
<dbReference type="Proteomes" id="UP000309997">
    <property type="component" value="Unassembled WGS sequence"/>
</dbReference>
<name>A0ACC4D0D8_POPAL</name>